<keyword evidence="4" id="KW-1133">Transmembrane helix</keyword>
<dbReference type="GO" id="GO:0016020">
    <property type="term" value="C:membrane"/>
    <property type="evidence" value="ECO:0007669"/>
    <property type="project" value="UniProtKB-SubCell"/>
</dbReference>
<evidence type="ECO:0000256" key="1">
    <source>
        <dbReference type="ARBA" id="ARBA00004167"/>
    </source>
</evidence>
<dbReference type="GO" id="GO:0012505">
    <property type="term" value="C:endomembrane system"/>
    <property type="evidence" value="ECO:0007669"/>
    <property type="project" value="UniProtKB-SubCell"/>
</dbReference>
<dbReference type="AlphaFoldDB" id="A0A5C1AL55"/>
<comment type="subcellular location">
    <subcellularLocation>
        <location evidence="2">Endomembrane system</location>
    </subcellularLocation>
    <subcellularLocation>
        <location evidence="1">Membrane</location>
        <topology evidence="1">Single-pass membrane protein</topology>
    </subcellularLocation>
</comment>
<dbReference type="Gene3D" id="3.40.50.150">
    <property type="entry name" value="Vaccinia Virus protein VP39"/>
    <property type="match status" value="1"/>
</dbReference>
<keyword evidence="5" id="KW-0472">Membrane</keyword>
<dbReference type="Proteomes" id="UP000324974">
    <property type="component" value="Chromosome"/>
</dbReference>
<dbReference type="InterPro" id="IPR029063">
    <property type="entry name" value="SAM-dependent_MTases_sf"/>
</dbReference>
<evidence type="ECO:0000256" key="2">
    <source>
        <dbReference type="ARBA" id="ARBA00004308"/>
    </source>
</evidence>
<evidence type="ECO:0000313" key="7">
    <source>
        <dbReference type="Proteomes" id="UP000324974"/>
    </source>
</evidence>
<dbReference type="EMBL" id="CP042425">
    <property type="protein sequence ID" value="QEL18917.1"/>
    <property type="molecule type" value="Genomic_DNA"/>
</dbReference>
<evidence type="ECO:0000313" key="6">
    <source>
        <dbReference type="EMBL" id="QEL18917.1"/>
    </source>
</evidence>
<keyword evidence="3" id="KW-0812">Transmembrane</keyword>
<dbReference type="GO" id="GO:0045492">
    <property type="term" value="P:xylan biosynthetic process"/>
    <property type="evidence" value="ECO:0007669"/>
    <property type="project" value="InterPro"/>
</dbReference>
<accession>A0A5C1AL55</accession>
<dbReference type="Pfam" id="PF21729">
    <property type="entry name" value="IRX15_IRX15L_GXM"/>
    <property type="match status" value="1"/>
</dbReference>
<gene>
    <name evidence="6" type="ORF">PX52LOC_05967</name>
</gene>
<name>A0A5C1AL55_9BACT</name>
<evidence type="ECO:0000256" key="4">
    <source>
        <dbReference type="ARBA" id="ARBA00022989"/>
    </source>
</evidence>
<dbReference type="RefSeq" id="WP_168219275.1">
    <property type="nucleotide sequence ID" value="NZ_CP042425.1"/>
</dbReference>
<dbReference type="KEGG" id="lrs:PX52LOC_05967"/>
<protein>
    <submittedName>
        <fullName evidence="6">Uncharacterized protein</fullName>
    </submittedName>
</protein>
<dbReference type="InterPro" id="IPR006514">
    <property type="entry name" value="IRX15/GXM/AGM"/>
</dbReference>
<dbReference type="PANTHER" id="PTHR31444">
    <property type="entry name" value="OS11G0490100 PROTEIN"/>
    <property type="match status" value="1"/>
</dbReference>
<sequence length="129" mass="14179">MFVESSPAWAERVAATLPTGGWEITPHDYGTRVGDGLAVVGHSLPAAVTSRTWDVILVDGPRGVDADDPGRVVPIRAAAKLAKRDGWRMFVHDCDQPLEQAAYPHFFDREPARAYDRTWAYGADHDPPL</sequence>
<keyword evidence="7" id="KW-1185">Reference proteome</keyword>
<proteinExistence type="predicted"/>
<reference evidence="7" key="1">
    <citation type="submission" date="2019-08" db="EMBL/GenBank/DDBJ databases">
        <title>Limnoglobus roseus gen. nov., sp. nov., a novel freshwater planctomycete with a giant genome from the family Gemmataceae.</title>
        <authorList>
            <person name="Kulichevskaya I.S."/>
            <person name="Naumoff D.G."/>
            <person name="Miroshnikov K."/>
            <person name="Ivanova A."/>
            <person name="Philippov D.A."/>
            <person name="Hakobyan A."/>
            <person name="Rijpstra I.C."/>
            <person name="Sinninghe Damste J.S."/>
            <person name="Liesack W."/>
            <person name="Dedysh S.N."/>
        </authorList>
    </citation>
    <scope>NUCLEOTIDE SEQUENCE [LARGE SCALE GENOMIC DNA]</scope>
    <source>
        <strain evidence="7">PX52</strain>
    </source>
</reference>
<evidence type="ECO:0000256" key="3">
    <source>
        <dbReference type="ARBA" id="ARBA00022692"/>
    </source>
</evidence>
<organism evidence="6 7">
    <name type="scientific">Limnoglobus roseus</name>
    <dbReference type="NCBI Taxonomy" id="2598579"/>
    <lineage>
        <taxon>Bacteria</taxon>
        <taxon>Pseudomonadati</taxon>
        <taxon>Planctomycetota</taxon>
        <taxon>Planctomycetia</taxon>
        <taxon>Gemmatales</taxon>
        <taxon>Gemmataceae</taxon>
        <taxon>Limnoglobus</taxon>
    </lineage>
</organism>
<evidence type="ECO:0000256" key="5">
    <source>
        <dbReference type="ARBA" id="ARBA00023136"/>
    </source>
</evidence>